<accession>A0ACD5XZF1</accession>
<protein>
    <submittedName>
        <fullName evidence="1">Uncharacterized protein</fullName>
    </submittedName>
</protein>
<evidence type="ECO:0000313" key="2">
    <source>
        <dbReference type="Proteomes" id="UP001732700"/>
    </source>
</evidence>
<dbReference type="Proteomes" id="UP001732700">
    <property type="component" value="Chromosome 5C"/>
</dbReference>
<proteinExistence type="predicted"/>
<reference evidence="1" key="1">
    <citation type="submission" date="2021-05" db="EMBL/GenBank/DDBJ databases">
        <authorList>
            <person name="Scholz U."/>
            <person name="Mascher M."/>
            <person name="Fiebig A."/>
        </authorList>
    </citation>
    <scope>NUCLEOTIDE SEQUENCE [LARGE SCALE GENOMIC DNA]</scope>
</reference>
<sequence length="297" mass="33408">MLAKSFEVKDLGHLHFFLGIEVAYGSQGIYLSQRKYVLDLLAETGMMECRPAPTPIEANHRIMADSGDPVDKGQYQRLVGKLIYLSHTRPDIAYAVSIVSRYMHDPRSTQLDAANRILRYLKGCPGKGILFSNFGHLRIEGYTDADWAGCSDDRRSTSGYCIFVGGNLVSWRSKKQSVVARSTAEAELRSMASGLCELMWLRLLLTELQMFKGEPLQLYCDNQATINIVNNPVQHDRTKHIEIDRHFIREKLEEGTLQVNFVRSGDQLADILTKGVGIVSFMKICDKMGLINIFAPS</sequence>
<organism evidence="1 2">
    <name type="scientific">Avena sativa</name>
    <name type="common">Oat</name>
    <dbReference type="NCBI Taxonomy" id="4498"/>
    <lineage>
        <taxon>Eukaryota</taxon>
        <taxon>Viridiplantae</taxon>
        <taxon>Streptophyta</taxon>
        <taxon>Embryophyta</taxon>
        <taxon>Tracheophyta</taxon>
        <taxon>Spermatophyta</taxon>
        <taxon>Magnoliopsida</taxon>
        <taxon>Liliopsida</taxon>
        <taxon>Poales</taxon>
        <taxon>Poaceae</taxon>
        <taxon>BOP clade</taxon>
        <taxon>Pooideae</taxon>
        <taxon>Poodae</taxon>
        <taxon>Poeae</taxon>
        <taxon>Poeae Chloroplast Group 1 (Aveneae type)</taxon>
        <taxon>Aveninae</taxon>
        <taxon>Avena</taxon>
    </lineage>
</organism>
<name>A0ACD5XZF1_AVESA</name>
<keyword evidence="2" id="KW-1185">Reference proteome</keyword>
<evidence type="ECO:0000313" key="1">
    <source>
        <dbReference type="EnsemblPlants" id="AVESA.00010b.r2.5CG0909130.1.CDS.1"/>
    </source>
</evidence>
<dbReference type="EnsemblPlants" id="AVESA.00010b.r2.5CG0909130.1">
    <property type="protein sequence ID" value="AVESA.00010b.r2.5CG0909130.1.CDS.1"/>
    <property type="gene ID" value="AVESA.00010b.r2.5CG0909130"/>
</dbReference>
<reference evidence="1" key="2">
    <citation type="submission" date="2025-09" db="UniProtKB">
        <authorList>
            <consortium name="EnsemblPlants"/>
        </authorList>
    </citation>
    <scope>IDENTIFICATION</scope>
</reference>